<sequence>MKEMARVIDKKNGQSLVRIVRSSACNKCDEKCVLGAEQSHELDEIDVLVNDPLDAEVGSMVELEMGAKPVLFSAFLVYLLPLAAIIAGYFAGSSLLSVFALADEMAGIIGSAAGFLLSFAFLRFVDKKAGAKSYFHPEIIRIVNNAEVYYEN</sequence>
<name>A0AAW4X0T8_9FIRM</name>
<evidence type="ECO:0000313" key="3">
    <source>
        <dbReference type="Proteomes" id="UP001199296"/>
    </source>
</evidence>
<gene>
    <name evidence="2" type="ORF">LJ207_08800</name>
</gene>
<organism evidence="2 3">
    <name type="scientific">Halanaerobium polyolivorans</name>
    <dbReference type="NCBI Taxonomy" id="2886943"/>
    <lineage>
        <taxon>Bacteria</taxon>
        <taxon>Bacillati</taxon>
        <taxon>Bacillota</taxon>
        <taxon>Clostridia</taxon>
        <taxon>Halanaerobiales</taxon>
        <taxon>Halanaerobiaceae</taxon>
        <taxon>Halanaerobium</taxon>
    </lineage>
</organism>
<feature type="transmembrane region" description="Helical" evidence="1">
    <location>
        <begin position="105"/>
        <end position="125"/>
    </location>
</feature>
<keyword evidence="3" id="KW-1185">Reference proteome</keyword>
<protein>
    <submittedName>
        <fullName evidence="2">SoxR reducing system RseC family protein</fullName>
    </submittedName>
</protein>
<dbReference type="Pfam" id="PF04246">
    <property type="entry name" value="RseC_MucC"/>
    <property type="match status" value="1"/>
</dbReference>
<accession>A0AAW4X0T8</accession>
<dbReference type="PANTHER" id="PTHR35867">
    <property type="entry name" value="PROTEIN RSEC"/>
    <property type="match status" value="1"/>
</dbReference>
<evidence type="ECO:0000256" key="1">
    <source>
        <dbReference type="SAM" id="Phobius"/>
    </source>
</evidence>
<dbReference type="PANTHER" id="PTHR35867:SF1">
    <property type="entry name" value="PROTEIN RSEC"/>
    <property type="match status" value="1"/>
</dbReference>
<dbReference type="RefSeq" id="WP_229346122.1">
    <property type="nucleotide sequence ID" value="NZ_JAJFAT010000011.1"/>
</dbReference>
<keyword evidence="1" id="KW-0472">Membrane</keyword>
<dbReference type="Proteomes" id="UP001199296">
    <property type="component" value="Unassembled WGS sequence"/>
</dbReference>
<proteinExistence type="predicted"/>
<evidence type="ECO:0000313" key="2">
    <source>
        <dbReference type="EMBL" id="MCC3145419.1"/>
    </source>
</evidence>
<reference evidence="2 3" key="1">
    <citation type="submission" date="2021-10" db="EMBL/GenBank/DDBJ databases">
        <authorList>
            <person name="Grouzdev D.S."/>
            <person name="Pantiukh K.S."/>
            <person name="Krutkina M.S."/>
        </authorList>
    </citation>
    <scope>NUCLEOTIDE SEQUENCE [LARGE SCALE GENOMIC DNA]</scope>
    <source>
        <strain evidence="2 3">Z-7514</strain>
    </source>
</reference>
<comment type="caution">
    <text evidence="2">The sequence shown here is derived from an EMBL/GenBank/DDBJ whole genome shotgun (WGS) entry which is preliminary data.</text>
</comment>
<dbReference type="InterPro" id="IPR026268">
    <property type="entry name" value="RseC"/>
</dbReference>
<feature type="transmembrane region" description="Helical" evidence="1">
    <location>
        <begin position="70"/>
        <end position="90"/>
    </location>
</feature>
<dbReference type="EMBL" id="JAJFAT010000011">
    <property type="protein sequence ID" value="MCC3145419.1"/>
    <property type="molecule type" value="Genomic_DNA"/>
</dbReference>
<dbReference type="InterPro" id="IPR007359">
    <property type="entry name" value="SigmaE_reg_RseC_MucC"/>
</dbReference>
<dbReference type="AlphaFoldDB" id="A0AAW4X0T8"/>
<keyword evidence="1" id="KW-1133">Transmembrane helix</keyword>
<dbReference type="PIRSF" id="PIRSF004923">
    <property type="entry name" value="RseC"/>
    <property type="match status" value="1"/>
</dbReference>
<keyword evidence="1" id="KW-0812">Transmembrane</keyword>